<dbReference type="PANTHER" id="PTHR43181">
    <property type="entry name" value="2-C-METHYL-D-ERYTHRITOL 2,4-CYCLODIPHOSPHATE SYNTHASE, CHLOROPLASTIC"/>
    <property type="match status" value="1"/>
</dbReference>
<comment type="similarity">
    <text evidence="7 8">Belongs to the IspF family.</text>
</comment>
<comment type="pathway">
    <text evidence="2 7">Isoprenoid biosynthesis; isopentenyl diphosphate biosynthesis via DXP pathway; isopentenyl diphosphate from 1-deoxy-D-xylulose 5-phosphate: step 4/6.</text>
</comment>
<dbReference type="InterPro" id="IPR020555">
    <property type="entry name" value="MECDP_synthase_CS"/>
</dbReference>
<dbReference type="CDD" id="cd00554">
    <property type="entry name" value="MECDP_synthase"/>
    <property type="match status" value="1"/>
</dbReference>
<dbReference type="UniPathway" id="UPA00056">
    <property type="reaction ID" value="UER00095"/>
</dbReference>
<feature type="site" description="Transition state stabilizer" evidence="7">
    <location>
        <position position="133"/>
    </location>
</feature>
<evidence type="ECO:0000259" key="9">
    <source>
        <dbReference type="Pfam" id="PF02542"/>
    </source>
</evidence>
<feature type="binding site" evidence="7">
    <location>
        <position position="10"/>
    </location>
    <ligand>
        <name>a divalent metal cation</name>
        <dbReference type="ChEBI" id="CHEBI:60240"/>
    </ligand>
</feature>
<evidence type="ECO:0000256" key="1">
    <source>
        <dbReference type="ARBA" id="ARBA00000200"/>
    </source>
</evidence>
<comment type="cofactor">
    <cofactor evidence="7">
        <name>a divalent metal cation</name>
        <dbReference type="ChEBI" id="CHEBI:60240"/>
    </cofactor>
    <text evidence="7">Binds 1 divalent metal cation per subunit.</text>
</comment>
<feature type="binding site" evidence="7">
    <location>
        <begin position="34"/>
        <end position="35"/>
    </location>
    <ligand>
        <name>4-CDP-2-C-methyl-D-erythritol 2-phosphate</name>
        <dbReference type="ChEBI" id="CHEBI:57919"/>
    </ligand>
</feature>
<dbReference type="SUPFAM" id="SSF69765">
    <property type="entry name" value="IpsF-like"/>
    <property type="match status" value="1"/>
</dbReference>
<comment type="caution">
    <text evidence="7">Lacks conserved residue(s) required for the propagation of feature annotation.</text>
</comment>
<evidence type="ECO:0000256" key="5">
    <source>
        <dbReference type="ARBA" id="ARBA00023229"/>
    </source>
</evidence>
<dbReference type="GO" id="GO:0046872">
    <property type="term" value="F:metal ion binding"/>
    <property type="evidence" value="ECO:0007669"/>
    <property type="project" value="UniProtKB-KW"/>
</dbReference>
<feature type="binding site" evidence="7">
    <location>
        <begin position="8"/>
        <end position="10"/>
    </location>
    <ligand>
        <name>4-CDP-2-C-methyl-D-erythritol 2-phosphate</name>
        <dbReference type="ChEBI" id="CHEBI:57919"/>
    </ligand>
</feature>
<dbReference type="GO" id="GO:0008685">
    <property type="term" value="F:2-C-methyl-D-erythritol 2,4-cyclodiphosphate synthase activity"/>
    <property type="evidence" value="ECO:0007669"/>
    <property type="project" value="UniProtKB-UniRule"/>
</dbReference>
<comment type="function">
    <text evidence="7">Involved in the biosynthesis of isopentenyl diphosphate (IPP) and dimethylallyl diphosphate (DMAPP), two major building blocks of isoprenoid compounds. Catalyzes the conversion of 4-diphosphocytidyl-2-C-methyl-D-erythritol 2-phosphate (CDP-ME2P) to 2-C-methyl-D-erythritol 2,4-cyclodiphosphate (ME-CPP) with a corresponding release of cytidine 5-monophosphate (CMP).</text>
</comment>
<feature type="binding site" evidence="7">
    <location>
        <begin position="56"/>
        <end position="58"/>
    </location>
    <ligand>
        <name>4-CDP-2-C-methyl-D-erythritol 2-phosphate</name>
        <dbReference type="ChEBI" id="CHEBI:57919"/>
    </ligand>
</feature>
<dbReference type="Gene3D" id="3.30.1330.50">
    <property type="entry name" value="2-C-methyl-D-erythritol 2,4-cyclodiphosphate synthase"/>
    <property type="match status" value="1"/>
</dbReference>
<evidence type="ECO:0000256" key="7">
    <source>
        <dbReference type="HAMAP-Rule" id="MF_00107"/>
    </source>
</evidence>
<dbReference type="EC" id="4.6.1.12" evidence="3 7"/>
<dbReference type="EMBL" id="DTPE01000166">
    <property type="protein sequence ID" value="HGE75250.1"/>
    <property type="molecule type" value="Genomic_DNA"/>
</dbReference>
<keyword evidence="5 7" id="KW-0414">Isoprene biosynthesis</keyword>
<gene>
    <name evidence="7" type="primary">ispF</name>
    <name evidence="10" type="ORF">ENX73_03910</name>
</gene>
<dbReference type="Pfam" id="PF02542">
    <property type="entry name" value="YgbB"/>
    <property type="match status" value="1"/>
</dbReference>
<proteinExistence type="inferred from homology"/>
<sequence length="158" mass="17097">MRAGIGYDVHRFIEGKGVVIGGIEIPYSKKLEGHSDADVVAHAIADALLGAGGLGDIGIHFPPSDPRYTGVSSMIILEKVRMMLSKEKFIIDYIDVMVVMEEPKISPYVDKMREKISEALNIESSRISIKATTNEGMGFVGRKEGASAMAVCLLKEAV</sequence>
<evidence type="ECO:0000256" key="8">
    <source>
        <dbReference type="RuleBase" id="RU004395"/>
    </source>
</evidence>
<dbReference type="InterPro" id="IPR003526">
    <property type="entry name" value="MECDP_synthase"/>
</dbReference>
<dbReference type="PANTHER" id="PTHR43181:SF1">
    <property type="entry name" value="2-C-METHYL-D-ERYTHRITOL 2,4-CYCLODIPHOSPHATE SYNTHASE, CHLOROPLASTIC"/>
    <property type="match status" value="1"/>
</dbReference>
<dbReference type="HAMAP" id="MF_00107">
    <property type="entry name" value="IspF"/>
    <property type="match status" value="1"/>
</dbReference>
<evidence type="ECO:0000256" key="3">
    <source>
        <dbReference type="ARBA" id="ARBA00012579"/>
    </source>
</evidence>
<feature type="binding site" evidence="7">
    <location>
        <begin position="132"/>
        <end position="135"/>
    </location>
    <ligand>
        <name>4-CDP-2-C-methyl-D-erythritol 2-phosphate</name>
        <dbReference type="ChEBI" id="CHEBI:57919"/>
    </ligand>
</feature>
<organism evidence="10">
    <name type="scientific">Mesoaciditoga lauensis</name>
    <dbReference type="NCBI Taxonomy" id="1495039"/>
    <lineage>
        <taxon>Bacteria</taxon>
        <taxon>Thermotogati</taxon>
        <taxon>Thermotogota</taxon>
        <taxon>Thermotogae</taxon>
        <taxon>Mesoaciditogales</taxon>
        <taxon>Mesoaciditogaceae</taxon>
        <taxon>Mesoaciditoga</taxon>
    </lineage>
</organism>
<keyword evidence="6 7" id="KW-0456">Lyase</keyword>
<feature type="binding site" evidence="7">
    <location>
        <position position="42"/>
    </location>
    <ligand>
        <name>a divalent metal cation</name>
        <dbReference type="ChEBI" id="CHEBI:60240"/>
    </ligand>
</feature>
<dbReference type="PROSITE" id="PS01350">
    <property type="entry name" value="ISPF"/>
    <property type="match status" value="1"/>
</dbReference>
<comment type="subunit">
    <text evidence="7">Homotrimer.</text>
</comment>
<keyword evidence="4 7" id="KW-0479">Metal-binding</keyword>
<comment type="catalytic activity">
    <reaction evidence="1 7 8">
        <text>4-CDP-2-C-methyl-D-erythritol 2-phosphate = 2-C-methyl-D-erythritol 2,4-cyclic diphosphate + CMP</text>
        <dbReference type="Rhea" id="RHEA:23864"/>
        <dbReference type="ChEBI" id="CHEBI:57919"/>
        <dbReference type="ChEBI" id="CHEBI:58483"/>
        <dbReference type="ChEBI" id="CHEBI:60377"/>
        <dbReference type="EC" id="4.6.1.12"/>
    </reaction>
</comment>
<name>A0A7V3REL8_9BACT</name>
<feature type="site" description="Transition state stabilizer" evidence="7">
    <location>
        <position position="34"/>
    </location>
</feature>
<feature type="binding site" evidence="7">
    <location>
        <position position="139"/>
    </location>
    <ligand>
        <name>4-CDP-2-C-methyl-D-erythritol 2-phosphate</name>
        <dbReference type="ChEBI" id="CHEBI:57919"/>
    </ligand>
</feature>
<evidence type="ECO:0000256" key="6">
    <source>
        <dbReference type="ARBA" id="ARBA00023239"/>
    </source>
</evidence>
<evidence type="ECO:0000256" key="4">
    <source>
        <dbReference type="ARBA" id="ARBA00022723"/>
    </source>
</evidence>
<dbReference type="AlphaFoldDB" id="A0A7V3REL8"/>
<feature type="binding site" evidence="7">
    <location>
        <position position="8"/>
    </location>
    <ligand>
        <name>a divalent metal cation</name>
        <dbReference type="ChEBI" id="CHEBI:60240"/>
    </ligand>
</feature>
<comment type="caution">
    <text evidence="10">The sequence shown here is derived from an EMBL/GenBank/DDBJ whole genome shotgun (WGS) entry which is preliminary data.</text>
</comment>
<dbReference type="NCBIfam" id="TIGR00151">
    <property type="entry name" value="ispF"/>
    <property type="match status" value="1"/>
</dbReference>
<evidence type="ECO:0000256" key="2">
    <source>
        <dbReference type="ARBA" id="ARBA00004709"/>
    </source>
</evidence>
<accession>A0A7V3REL8</accession>
<dbReference type="GO" id="GO:0016114">
    <property type="term" value="P:terpenoid biosynthetic process"/>
    <property type="evidence" value="ECO:0007669"/>
    <property type="project" value="InterPro"/>
</dbReference>
<reference evidence="10" key="1">
    <citation type="journal article" date="2020" name="mSystems">
        <title>Genome- and Community-Level Interaction Insights into Carbon Utilization and Element Cycling Functions of Hydrothermarchaeota in Hydrothermal Sediment.</title>
        <authorList>
            <person name="Zhou Z."/>
            <person name="Liu Y."/>
            <person name="Xu W."/>
            <person name="Pan J."/>
            <person name="Luo Z.H."/>
            <person name="Li M."/>
        </authorList>
    </citation>
    <scope>NUCLEOTIDE SEQUENCE [LARGE SCALE GENOMIC DNA]</scope>
    <source>
        <strain evidence="10">SpSt-966</strain>
    </source>
</reference>
<feature type="binding site" evidence="7">
    <location>
        <position position="142"/>
    </location>
    <ligand>
        <name>4-CDP-2-C-methyl-D-erythritol 2-phosphate</name>
        <dbReference type="ChEBI" id="CHEBI:57919"/>
    </ligand>
</feature>
<feature type="domain" description="2-C-methyl-D-erythritol 2,4-cyclodiphosphate synthase" evidence="9">
    <location>
        <begin position="1"/>
        <end position="154"/>
    </location>
</feature>
<dbReference type="InterPro" id="IPR036571">
    <property type="entry name" value="MECDP_synthase_sf"/>
</dbReference>
<protein>
    <recommendedName>
        <fullName evidence="3 7">2-C-methyl-D-erythritol 2,4-cyclodiphosphate synthase</fullName>
        <shortName evidence="7">MECDP-synthase</shortName>
        <shortName evidence="7">MECPP-synthase</shortName>
        <shortName evidence="7">MECPS</shortName>
        <ecNumber evidence="3 7">4.6.1.12</ecNumber>
    </recommendedName>
</protein>
<dbReference type="GO" id="GO:0019288">
    <property type="term" value="P:isopentenyl diphosphate biosynthetic process, methylerythritol 4-phosphate pathway"/>
    <property type="evidence" value="ECO:0007669"/>
    <property type="project" value="UniProtKB-UniRule"/>
</dbReference>
<evidence type="ECO:0000313" key="10">
    <source>
        <dbReference type="EMBL" id="HGE75250.1"/>
    </source>
</evidence>